<reference evidence="1" key="1">
    <citation type="journal article" date="2021" name="Environ. Microbiol.">
        <title>Gene family expansions and transcriptome signatures uncover fungal adaptations to wood decay.</title>
        <authorList>
            <person name="Hage H."/>
            <person name="Miyauchi S."/>
            <person name="Viragh M."/>
            <person name="Drula E."/>
            <person name="Min B."/>
            <person name="Chaduli D."/>
            <person name="Navarro D."/>
            <person name="Favel A."/>
            <person name="Norest M."/>
            <person name="Lesage-Meessen L."/>
            <person name="Balint B."/>
            <person name="Merenyi Z."/>
            <person name="de Eugenio L."/>
            <person name="Morin E."/>
            <person name="Martinez A.T."/>
            <person name="Baldrian P."/>
            <person name="Stursova M."/>
            <person name="Martinez M.J."/>
            <person name="Novotny C."/>
            <person name="Magnuson J.K."/>
            <person name="Spatafora J.W."/>
            <person name="Maurice S."/>
            <person name="Pangilinan J."/>
            <person name="Andreopoulos W."/>
            <person name="LaButti K."/>
            <person name="Hundley H."/>
            <person name="Na H."/>
            <person name="Kuo A."/>
            <person name="Barry K."/>
            <person name="Lipzen A."/>
            <person name="Henrissat B."/>
            <person name="Riley R."/>
            <person name="Ahrendt S."/>
            <person name="Nagy L.G."/>
            <person name="Grigoriev I.V."/>
            <person name="Martin F."/>
            <person name="Rosso M.N."/>
        </authorList>
    </citation>
    <scope>NUCLEOTIDE SEQUENCE</scope>
    <source>
        <strain evidence="1">CBS 384.51</strain>
    </source>
</reference>
<comment type="caution">
    <text evidence="1">The sequence shown here is derived from an EMBL/GenBank/DDBJ whole genome shotgun (WGS) entry which is preliminary data.</text>
</comment>
<protein>
    <submittedName>
        <fullName evidence="1">PPP4R2-domain-containing protein</fullName>
    </submittedName>
</protein>
<organism evidence="1 2">
    <name type="scientific">Irpex rosettiformis</name>
    <dbReference type="NCBI Taxonomy" id="378272"/>
    <lineage>
        <taxon>Eukaryota</taxon>
        <taxon>Fungi</taxon>
        <taxon>Dikarya</taxon>
        <taxon>Basidiomycota</taxon>
        <taxon>Agaricomycotina</taxon>
        <taxon>Agaricomycetes</taxon>
        <taxon>Polyporales</taxon>
        <taxon>Irpicaceae</taxon>
        <taxon>Irpex</taxon>
    </lineage>
</organism>
<evidence type="ECO:0000313" key="2">
    <source>
        <dbReference type="Proteomes" id="UP001055072"/>
    </source>
</evidence>
<proteinExistence type="predicted"/>
<name>A0ACB8UHN9_9APHY</name>
<evidence type="ECO:0000313" key="1">
    <source>
        <dbReference type="EMBL" id="KAI0093872.1"/>
    </source>
</evidence>
<sequence>MSDSKSFVWLPEHDEILEQIASTDEVKTEWPKLREIIKHKLNKNIALYLSQSNDAVPTLVMLSPPRQLPSGGLKLPPFPSRPRDINNEVPKTILTQAEADNMREEIFGQLDELEGAPFTIQRLCELSLHPRKQYKFLGKYLRAVERTTLVTSAWDAFPSSSKSSGKPSNISVVLGPLPSTSAPATPMFSPIPFLHEDARRSQSRSPPPSPLTLPAAGPGNIASIMPPIGSANHDQKALGLVDELDDPSPGHLSDHPQPLSATTSLAPTPVTKQLSLEERFVKSSGESSETATVPSQPQTTTGGTEEMVVDDPEKENRAG</sequence>
<gene>
    <name evidence="1" type="ORF">BDY19DRAFT_902583</name>
</gene>
<dbReference type="EMBL" id="MU274901">
    <property type="protein sequence ID" value="KAI0093872.1"/>
    <property type="molecule type" value="Genomic_DNA"/>
</dbReference>
<dbReference type="Proteomes" id="UP001055072">
    <property type="component" value="Unassembled WGS sequence"/>
</dbReference>
<accession>A0ACB8UHN9</accession>
<keyword evidence="2" id="KW-1185">Reference proteome</keyword>